<dbReference type="PATRIC" id="fig|1317118.6.peg.1495"/>
<feature type="coiled-coil region" evidence="2">
    <location>
        <begin position="93"/>
        <end position="157"/>
    </location>
</feature>
<comment type="similarity">
    <text evidence="1">Belongs to the membrane fusion protein (MFP) (TC 8.A.1) family.</text>
</comment>
<dbReference type="STRING" id="1379903.ATO8_07221"/>
<dbReference type="PANTHER" id="PTHR30469:SF20">
    <property type="entry name" value="EFFLUX RND TRANSPORTER PERIPLASMIC ADAPTOR SUBUNIT"/>
    <property type="match status" value="1"/>
</dbReference>
<feature type="signal peptide" evidence="3">
    <location>
        <begin position="1"/>
        <end position="18"/>
    </location>
</feature>
<evidence type="ECO:0000313" key="4">
    <source>
        <dbReference type="EMBL" id="ETW13801.1"/>
    </source>
</evidence>
<evidence type="ECO:0000313" key="5">
    <source>
        <dbReference type="Proteomes" id="UP000019063"/>
    </source>
</evidence>
<keyword evidence="3" id="KW-0732">Signal</keyword>
<proteinExistence type="inferred from homology"/>
<accession>W4HNU5</accession>
<name>W4HNU5_9RHOB</name>
<dbReference type="SUPFAM" id="SSF111369">
    <property type="entry name" value="HlyD-like secretion proteins"/>
    <property type="match status" value="1"/>
</dbReference>
<gene>
    <name evidence="4" type="ORF">ATO8_07221</name>
</gene>
<dbReference type="Gene3D" id="1.10.287.470">
    <property type="entry name" value="Helix hairpin bin"/>
    <property type="match status" value="1"/>
</dbReference>
<dbReference type="InterPro" id="IPR006143">
    <property type="entry name" value="RND_pump_MFP"/>
</dbReference>
<dbReference type="RefSeq" id="WP_043843242.1">
    <property type="nucleotide sequence ID" value="NZ_AQQW01000003.1"/>
</dbReference>
<dbReference type="NCBIfam" id="TIGR01730">
    <property type="entry name" value="RND_mfp"/>
    <property type="match status" value="1"/>
</dbReference>
<evidence type="ECO:0000256" key="3">
    <source>
        <dbReference type="SAM" id="SignalP"/>
    </source>
</evidence>
<dbReference type="eggNOG" id="COG0845">
    <property type="taxonomic scope" value="Bacteria"/>
</dbReference>
<dbReference type="Proteomes" id="UP000019063">
    <property type="component" value="Unassembled WGS sequence"/>
</dbReference>
<keyword evidence="5" id="KW-1185">Reference proteome</keyword>
<evidence type="ECO:0000256" key="1">
    <source>
        <dbReference type="ARBA" id="ARBA00009477"/>
    </source>
</evidence>
<dbReference type="Gene3D" id="2.40.50.100">
    <property type="match status" value="1"/>
</dbReference>
<dbReference type="AlphaFoldDB" id="W4HNU5"/>
<dbReference type="Gene3D" id="2.40.30.170">
    <property type="match status" value="1"/>
</dbReference>
<feature type="chain" id="PRO_5004842299" evidence="3">
    <location>
        <begin position="19"/>
        <end position="356"/>
    </location>
</feature>
<dbReference type="PANTHER" id="PTHR30469">
    <property type="entry name" value="MULTIDRUG RESISTANCE PROTEIN MDTA"/>
    <property type="match status" value="1"/>
</dbReference>
<reference evidence="4 5" key="1">
    <citation type="journal article" date="2014" name="Antonie Van Leeuwenhoek">
        <title>Roseivivax atlanticus sp. nov., isolated from surface seawater of the Atlantic Ocean.</title>
        <authorList>
            <person name="Li G."/>
            <person name="Lai Q."/>
            <person name="Liu X."/>
            <person name="Sun F."/>
            <person name="Shao Z."/>
        </authorList>
    </citation>
    <scope>NUCLEOTIDE SEQUENCE [LARGE SCALE GENOMIC DNA]</scope>
    <source>
        <strain evidence="4 5">22II-s10s</strain>
    </source>
</reference>
<organism evidence="4 5">
    <name type="scientific">Roseivivax marinus</name>
    <dbReference type="NCBI Taxonomy" id="1379903"/>
    <lineage>
        <taxon>Bacteria</taxon>
        <taxon>Pseudomonadati</taxon>
        <taxon>Pseudomonadota</taxon>
        <taxon>Alphaproteobacteria</taxon>
        <taxon>Rhodobacterales</taxon>
        <taxon>Roseobacteraceae</taxon>
        <taxon>Roseivivax</taxon>
    </lineage>
</organism>
<dbReference type="GO" id="GO:1990281">
    <property type="term" value="C:efflux pump complex"/>
    <property type="evidence" value="ECO:0007669"/>
    <property type="project" value="TreeGrafter"/>
</dbReference>
<dbReference type="Gene3D" id="2.40.420.20">
    <property type="match status" value="1"/>
</dbReference>
<dbReference type="GO" id="GO:0015562">
    <property type="term" value="F:efflux transmembrane transporter activity"/>
    <property type="evidence" value="ECO:0007669"/>
    <property type="project" value="TreeGrafter"/>
</dbReference>
<evidence type="ECO:0000256" key="2">
    <source>
        <dbReference type="SAM" id="Coils"/>
    </source>
</evidence>
<comment type="caution">
    <text evidence="4">The sequence shown here is derived from an EMBL/GenBank/DDBJ whole genome shotgun (WGS) entry which is preliminary data.</text>
</comment>
<dbReference type="EMBL" id="AQQW01000003">
    <property type="protein sequence ID" value="ETW13801.1"/>
    <property type="molecule type" value="Genomic_DNA"/>
</dbReference>
<keyword evidence="2" id="KW-0175">Coiled coil</keyword>
<sequence length="356" mass="38191">MFRTLLIAALTLAGTIVAAQESEDSAQASSPPRPAKLMTLDDGGDRISRRFYGRVEARETVDLAFQVGGQIIEFPATEGSAIPEGDLVARLDLDPFRRQLEEAQTNLAKAERDLTRLEALSGNAASEVQIEDARTQVRLSEIAVENARDQLEDATLNAPFDALVARREVANFSTVSAGQPVVRLHDMSEKRVAIDVPEVLFRRAAGGKDVEITASFPESSKDYALEPREFEAETADVGQTFHLTLAFTEDPGEWVLPGASATVTVVSALGASTGVLLPETALVFEPDRSASVMVFEPSGDDPDVGTVHRTPVEIEARADGRVALLDGPEVGTEIVMTGASQLSDGQTVRRFTTVGE</sequence>
<protein>
    <submittedName>
        <fullName evidence="4">RND family efflux transporter MFP subunit</fullName>
    </submittedName>
</protein>